<gene>
    <name evidence="3" type="ORF">FGL98_14445</name>
</gene>
<dbReference type="PANTHER" id="PTHR43736:SF1">
    <property type="entry name" value="DIHYDRONEOPTERIN TRIPHOSPHATE DIPHOSPHATASE"/>
    <property type="match status" value="1"/>
</dbReference>
<evidence type="ECO:0000313" key="3">
    <source>
        <dbReference type="EMBL" id="TWP35311.1"/>
    </source>
</evidence>
<dbReference type="Proteomes" id="UP000320244">
    <property type="component" value="Unassembled WGS sequence"/>
</dbReference>
<dbReference type="PANTHER" id="PTHR43736">
    <property type="entry name" value="ADP-RIBOSE PYROPHOSPHATASE"/>
    <property type="match status" value="1"/>
</dbReference>
<dbReference type="Gene3D" id="3.90.79.10">
    <property type="entry name" value="Nucleoside Triphosphate Pyrophosphohydrolase"/>
    <property type="match status" value="1"/>
</dbReference>
<keyword evidence="4" id="KW-1185">Reference proteome</keyword>
<proteinExistence type="inferred from homology"/>
<dbReference type="InterPro" id="IPR015797">
    <property type="entry name" value="NUDIX_hydrolase-like_dom_sf"/>
</dbReference>
<evidence type="ECO:0000256" key="1">
    <source>
        <dbReference type="ARBA" id="ARBA00005582"/>
    </source>
</evidence>
<feature type="domain" description="Nudix hydrolase" evidence="2">
    <location>
        <begin position="56"/>
        <end position="188"/>
    </location>
</feature>
<name>A0A563DZ91_9MICO</name>
<evidence type="ECO:0000259" key="2">
    <source>
        <dbReference type="PROSITE" id="PS51462"/>
    </source>
</evidence>
<comment type="similarity">
    <text evidence="1">Belongs to the Nudix hydrolase family.</text>
</comment>
<accession>A0A563DZ91</accession>
<dbReference type="SUPFAM" id="SSF55811">
    <property type="entry name" value="Nudix"/>
    <property type="match status" value="1"/>
</dbReference>
<dbReference type="InterPro" id="IPR000086">
    <property type="entry name" value="NUDIX_hydrolase_dom"/>
</dbReference>
<organism evidence="3 4">
    <name type="scientific">Leekyejoonella antrihumi</name>
    <dbReference type="NCBI Taxonomy" id="1660198"/>
    <lineage>
        <taxon>Bacteria</taxon>
        <taxon>Bacillati</taxon>
        <taxon>Actinomycetota</taxon>
        <taxon>Actinomycetes</taxon>
        <taxon>Micrococcales</taxon>
        <taxon>Dermacoccaceae</taxon>
        <taxon>Leekyejoonella</taxon>
    </lineage>
</organism>
<reference evidence="3 4" key="2">
    <citation type="submission" date="2019-08" db="EMBL/GenBank/DDBJ databases">
        <title>Jejuicoccus antrihumi gen. nov., sp. nov., a new member of the family Dermacoccaceae isolated from a cave.</title>
        <authorList>
            <person name="Schumann P."/>
            <person name="Kim I.S."/>
        </authorList>
    </citation>
    <scope>NUCLEOTIDE SEQUENCE [LARGE SCALE GENOMIC DNA]</scope>
    <source>
        <strain evidence="3 4">C5-26</strain>
    </source>
</reference>
<sequence>MVTRATAPEGFRRLHADARALLADWRTPDAAQESLRRSYLSHLDARPEAMWRGGPAEHFTASTFVFDHDLQRVLLVLHKKAKLWLQVGGHFEEHDRTVAEAATREAVEESGLASLRALPQIVHLDHHQLAATFGRCRSHLDLRFAAVADEGATPVVSHESHEIAWWPVDALPEPTDPALLSALPRVRDRLADQTA</sequence>
<dbReference type="EMBL" id="VCQV01000020">
    <property type="protein sequence ID" value="TWP35311.1"/>
    <property type="molecule type" value="Genomic_DNA"/>
</dbReference>
<comment type="caution">
    <text evidence="3">The sequence shown here is derived from an EMBL/GenBank/DDBJ whole genome shotgun (WGS) entry which is preliminary data.</text>
</comment>
<protein>
    <submittedName>
        <fullName evidence="3">NUDIX domain-containing protein</fullName>
    </submittedName>
</protein>
<reference evidence="3 4" key="1">
    <citation type="submission" date="2019-05" db="EMBL/GenBank/DDBJ databases">
        <authorList>
            <person name="Lee S.D."/>
        </authorList>
    </citation>
    <scope>NUCLEOTIDE SEQUENCE [LARGE SCALE GENOMIC DNA]</scope>
    <source>
        <strain evidence="3 4">C5-26</strain>
    </source>
</reference>
<dbReference type="OrthoDB" id="129709at2"/>
<dbReference type="CDD" id="cd03674">
    <property type="entry name" value="NUDIX_Hydrolase"/>
    <property type="match status" value="1"/>
</dbReference>
<evidence type="ECO:0000313" key="4">
    <source>
        <dbReference type="Proteomes" id="UP000320244"/>
    </source>
</evidence>
<dbReference type="Pfam" id="PF00293">
    <property type="entry name" value="NUDIX"/>
    <property type="match status" value="1"/>
</dbReference>
<dbReference type="RefSeq" id="WP_146317627.1">
    <property type="nucleotide sequence ID" value="NZ_VCQV01000020.1"/>
</dbReference>
<dbReference type="PROSITE" id="PS51462">
    <property type="entry name" value="NUDIX"/>
    <property type="match status" value="1"/>
</dbReference>
<dbReference type="AlphaFoldDB" id="A0A563DZ91"/>